<keyword evidence="5 11" id="KW-0436">Ligase</keyword>
<dbReference type="InterPro" id="IPR028923">
    <property type="entry name" value="SAICAR_synt/ADE2_N"/>
</dbReference>
<keyword evidence="7 11" id="KW-0658">Purine biosynthesis</keyword>
<dbReference type="InterPro" id="IPR050089">
    <property type="entry name" value="SAICAR_synthetase"/>
</dbReference>
<evidence type="ECO:0000256" key="8">
    <source>
        <dbReference type="ARBA" id="ARBA00022840"/>
    </source>
</evidence>
<accession>A0A2T5GAQ2</accession>
<evidence type="ECO:0000313" key="15">
    <source>
        <dbReference type="Proteomes" id="UP000244016"/>
    </source>
</evidence>
<dbReference type="AlphaFoldDB" id="A0A2T5GAQ2"/>
<sequence length="259" mass="28698">MDTQPPLHTGNSEPSGSALSGTLLYAGKSKKVYATDDPERVRVVFTDAVTAGDGAKRREFPGKGELAARTSALLFRALASKGIRTHFLRELAPAEHLVRRVRIIPLEVVVRFLATGSLSRRLGIPEGRALPFPLVELYYKSDALGDPLLTDDHVALLGLASPEVVAYLKDEGRRAAEALREIFAAVELILVDVKFEYGETSEGEIVLADELSPDSIRIWTKDGERLDKDRFRRDMGDLLEGYAFVYRRLAERFPEFASP</sequence>
<dbReference type="UniPathway" id="UPA00074">
    <property type="reaction ID" value="UER00131"/>
</dbReference>
<protein>
    <recommendedName>
        <fullName evidence="4 11">Phosphoribosylaminoimidazole-succinocarboxamide synthase</fullName>
        <ecNumber evidence="3 11">6.3.2.6</ecNumber>
    </recommendedName>
    <alternativeName>
        <fullName evidence="9 11">SAICAR synthetase</fullName>
    </alternativeName>
</protein>
<dbReference type="GO" id="GO:0006189">
    <property type="term" value="P:'de novo' IMP biosynthetic process"/>
    <property type="evidence" value="ECO:0007669"/>
    <property type="project" value="UniProtKB-UniRule"/>
</dbReference>
<evidence type="ECO:0000256" key="10">
    <source>
        <dbReference type="ARBA" id="ARBA00048475"/>
    </source>
</evidence>
<keyword evidence="8 11" id="KW-0067">ATP-binding</keyword>
<evidence type="ECO:0000259" key="13">
    <source>
        <dbReference type="Pfam" id="PF01259"/>
    </source>
</evidence>
<reference evidence="14 15" key="1">
    <citation type="submission" date="2017-08" db="EMBL/GenBank/DDBJ databases">
        <title>Burning lignite coal seam in the remote Altai Mountains harbors a hydrogen-driven thermophilic microbial community.</title>
        <authorList>
            <person name="Kadnikov V.V."/>
            <person name="Mardanov A.V."/>
            <person name="Ivasenko D."/>
            <person name="Beletsky A.V."/>
            <person name="Karnachuk O.V."/>
            <person name="Ravin N.V."/>
        </authorList>
    </citation>
    <scope>NUCLEOTIDE SEQUENCE [LARGE SCALE GENOMIC DNA]</scope>
    <source>
        <strain evidence="14">AL31</strain>
    </source>
</reference>
<dbReference type="PANTHER" id="PTHR43599:SF3">
    <property type="entry name" value="SI:DKEY-6E2.2"/>
    <property type="match status" value="1"/>
</dbReference>
<evidence type="ECO:0000256" key="2">
    <source>
        <dbReference type="ARBA" id="ARBA00010190"/>
    </source>
</evidence>
<dbReference type="Pfam" id="PF01259">
    <property type="entry name" value="SAICAR_synt"/>
    <property type="match status" value="1"/>
</dbReference>
<feature type="compositionally biased region" description="Polar residues" evidence="12">
    <location>
        <begin position="9"/>
        <end position="20"/>
    </location>
</feature>
<evidence type="ECO:0000256" key="1">
    <source>
        <dbReference type="ARBA" id="ARBA00004672"/>
    </source>
</evidence>
<dbReference type="HAMAP" id="MF_00137">
    <property type="entry name" value="SAICAR_synth"/>
    <property type="match status" value="1"/>
</dbReference>
<dbReference type="GO" id="GO:0004639">
    <property type="term" value="F:phosphoribosylaminoimidazolesuccinocarboxamide synthase activity"/>
    <property type="evidence" value="ECO:0007669"/>
    <property type="project" value="UniProtKB-UniRule"/>
</dbReference>
<dbReference type="SUPFAM" id="SSF56104">
    <property type="entry name" value="SAICAR synthase-like"/>
    <property type="match status" value="1"/>
</dbReference>
<dbReference type="InterPro" id="IPR033934">
    <property type="entry name" value="SAICAR_synt_PurC"/>
</dbReference>
<dbReference type="NCBIfam" id="TIGR00081">
    <property type="entry name" value="purC"/>
    <property type="match status" value="1"/>
</dbReference>
<dbReference type="Gene3D" id="3.30.200.20">
    <property type="entry name" value="Phosphorylase Kinase, domain 1"/>
    <property type="match status" value="1"/>
</dbReference>
<keyword evidence="6 11" id="KW-0547">Nucleotide-binding</keyword>
<evidence type="ECO:0000256" key="6">
    <source>
        <dbReference type="ARBA" id="ARBA00022741"/>
    </source>
</evidence>
<dbReference type="CDD" id="cd01415">
    <property type="entry name" value="SAICAR_synt_PurC"/>
    <property type="match status" value="1"/>
</dbReference>
<proteinExistence type="inferred from homology"/>
<evidence type="ECO:0000256" key="5">
    <source>
        <dbReference type="ARBA" id="ARBA00022598"/>
    </source>
</evidence>
<organism evidence="14 15">
    <name type="scientific">Brockia lithotrophica</name>
    <dbReference type="NCBI Taxonomy" id="933949"/>
    <lineage>
        <taxon>Bacteria</taxon>
        <taxon>Bacillati</taxon>
        <taxon>Bacillota</taxon>
        <taxon>Bacilli</taxon>
        <taxon>Bacillales</taxon>
        <taxon>Bacillales Family X. Incertae Sedis</taxon>
        <taxon>Brockia</taxon>
    </lineage>
</organism>
<feature type="region of interest" description="Disordered" evidence="12">
    <location>
        <begin position="1"/>
        <end position="20"/>
    </location>
</feature>
<evidence type="ECO:0000256" key="12">
    <source>
        <dbReference type="SAM" id="MobiDB-lite"/>
    </source>
</evidence>
<evidence type="ECO:0000256" key="11">
    <source>
        <dbReference type="HAMAP-Rule" id="MF_00137"/>
    </source>
</evidence>
<dbReference type="InterPro" id="IPR018236">
    <property type="entry name" value="SAICAR_synthetase_CS"/>
</dbReference>
<dbReference type="EC" id="6.3.2.6" evidence="3 11"/>
<comment type="similarity">
    <text evidence="2 11">Belongs to the SAICAR synthetase family.</text>
</comment>
<dbReference type="GO" id="GO:0009236">
    <property type="term" value="P:cobalamin biosynthetic process"/>
    <property type="evidence" value="ECO:0007669"/>
    <property type="project" value="InterPro"/>
</dbReference>
<evidence type="ECO:0000256" key="9">
    <source>
        <dbReference type="ARBA" id="ARBA00030409"/>
    </source>
</evidence>
<dbReference type="Proteomes" id="UP000244016">
    <property type="component" value="Unassembled WGS sequence"/>
</dbReference>
<feature type="domain" description="SAICAR synthetase/ADE2 N-terminal" evidence="13">
    <location>
        <begin position="24"/>
        <end position="247"/>
    </location>
</feature>
<evidence type="ECO:0000256" key="7">
    <source>
        <dbReference type="ARBA" id="ARBA00022755"/>
    </source>
</evidence>
<evidence type="ECO:0000313" key="14">
    <source>
        <dbReference type="EMBL" id="PTQ53264.1"/>
    </source>
</evidence>
<dbReference type="PROSITE" id="PS01057">
    <property type="entry name" value="SAICAR_SYNTHETASE_1"/>
    <property type="match status" value="1"/>
</dbReference>
<dbReference type="EMBL" id="PEBW01000001">
    <property type="protein sequence ID" value="PTQ53264.1"/>
    <property type="molecule type" value="Genomic_DNA"/>
</dbReference>
<gene>
    <name evidence="11" type="primary">purC</name>
    <name evidence="14" type="ORF">BLITH_0344</name>
</gene>
<comment type="caution">
    <text evidence="14">The sequence shown here is derived from an EMBL/GenBank/DDBJ whole genome shotgun (WGS) entry which is preliminary data.</text>
</comment>
<dbReference type="Gene3D" id="3.30.470.20">
    <property type="entry name" value="ATP-grasp fold, B domain"/>
    <property type="match status" value="1"/>
</dbReference>
<dbReference type="InterPro" id="IPR001636">
    <property type="entry name" value="SAICAR_synth"/>
</dbReference>
<dbReference type="PANTHER" id="PTHR43599">
    <property type="entry name" value="MULTIFUNCTIONAL PROTEIN ADE2"/>
    <property type="match status" value="1"/>
</dbReference>
<evidence type="ECO:0000256" key="4">
    <source>
        <dbReference type="ARBA" id="ARBA00016460"/>
    </source>
</evidence>
<dbReference type="GO" id="GO:0005524">
    <property type="term" value="F:ATP binding"/>
    <property type="evidence" value="ECO:0007669"/>
    <property type="project" value="UniProtKB-KW"/>
</dbReference>
<name>A0A2T5GAQ2_9BACL</name>
<evidence type="ECO:0000256" key="3">
    <source>
        <dbReference type="ARBA" id="ARBA00012217"/>
    </source>
</evidence>
<comment type="catalytic activity">
    <reaction evidence="10 11">
        <text>5-amino-1-(5-phospho-D-ribosyl)imidazole-4-carboxylate + L-aspartate + ATP = (2S)-2-[5-amino-1-(5-phospho-beta-D-ribosyl)imidazole-4-carboxamido]succinate + ADP + phosphate + 2 H(+)</text>
        <dbReference type="Rhea" id="RHEA:22628"/>
        <dbReference type="ChEBI" id="CHEBI:15378"/>
        <dbReference type="ChEBI" id="CHEBI:29991"/>
        <dbReference type="ChEBI" id="CHEBI:30616"/>
        <dbReference type="ChEBI" id="CHEBI:43474"/>
        <dbReference type="ChEBI" id="CHEBI:58443"/>
        <dbReference type="ChEBI" id="CHEBI:77657"/>
        <dbReference type="ChEBI" id="CHEBI:456216"/>
        <dbReference type="EC" id="6.3.2.6"/>
    </reaction>
</comment>
<comment type="pathway">
    <text evidence="1 11">Purine metabolism; IMP biosynthesis via de novo pathway; 5-amino-1-(5-phospho-D-ribosyl)imidazole-4-carboxamide from 5-amino-1-(5-phospho-D-ribosyl)imidazole-4-carboxylate: step 1/2.</text>
</comment>